<dbReference type="Gene3D" id="1.10.4160.10">
    <property type="entry name" value="Hydantoin permease"/>
    <property type="match status" value="1"/>
</dbReference>
<keyword evidence="6 7" id="KW-0472">Membrane</keyword>
<feature type="transmembrane region" description="Helical" evidence="9">
    <location>
        <begin position="234"/>
        <end position="257"/>
    </location>
</feature>
<feature type="transmembrane region" description="Helical" evidence="9">
    <location>
        <begin position="168"/>
        <end position="186"/>
    </location>
</feature>
<keyword evidence="4 9" id="KW-0812">Transmembrane</keyword>
<feature type="transmembrane region" description="Helical" evidence="9">
    <location>
        <begin position="139"/>
        <end position="156"/>
    </location>
</feature>
<dbReference type="Pfam" id="PF02133">
    <property type="entry name" value="Transp_cyt_pur"/>
    <property type="match status" value="1"/>
</dbReference>
<keyword evidence="11" id="KW-1185">Reference proteome</keyword>
<evidence type="ECO:0000256" key="5">
    <source>
        <dbReference type="ARBA" id="ARBA00022989"/>
    </source>
</evidence>
<comment type="similarity">
    <text evidence="2 7">Belongs to the purine-cytosine permease (2.A.39) family.</text>
</comment>
<feature type="transmembrane region" description="Helical" evidence="9">
    <location>
        <begin position="31"/>
        <end position="51"/>
    </location>
</feature>
<dbReference type="OrthoDB" id="9809167at2"/>
<feature type="transmembrane region" description="Helical" evidence="9">
    <location>
        <begin position="321"/>
        <end position="343"/>
    </location>
</feature>
<evidence type="ECO:0000256" key="1">
    <source>
        <dbReference type="ARBA" id="ARBA00004141"/>
    </source>
</evidence>
<evidence type="ECO:0000256" key="2">
    <source>
        <dbReference type="ARBA" id="ARBA00008974"/>
    </source>
</evidence>
<reference evidence="10 11" key="1">
    <citation type="submission" date="2019-03" db="EMBL/GenBank/DDBJ databases">
        <title>Whole genome sequence of Arthrobacter sp JH1-1.</title>
        <authorList>
            <person name="Trinh H.N."/>
        </authorList>
    </citation>
    <scope>NUCLEOTIDE SEQUENCE [LARGE SCALE GENOMIC DNA]</scope>
    <source>
        <strain evidence="10 11">JH1-1</strain>
    </source>
</reference>
<evidence type="ECO:0000313" key="10">
    <source>
        <dbReference type="EMBL" id="TDF91269.1"/>
    </source>
</evidence>
<name>A0A4R5K8K3_9MICC</name>
<proteinExistence type="inferred from homology"/>
<feature type="transmembrane region" description="Helical" evidence="9">
    <location>
        <begin position="277"/>
        <end position="300"/>
    </location>
</feature>
<protein>
    <submittedName>
        <fullName evidence="10">Cytosine permease</fullName>
    </submittedName>
</protein>
<feature type="transmembrane region" description="Helical" evidence="9">
    <location>
        <begin position="426"/>
        <end position="448"/>
    </location>
</feature>
<evidence type="ECO:0000313" key="11">
    <source>
        <dbReference type="Proteomes" id="UP000295511"/>
    </source>
</evidence>
<feature type="region of interest" description="Disordered" evidence="8">
    <location>
        <begin position="469"/>
        <end position="489"/>
    </location>
</feature>
<accession>A0A4R5K8K3</accession>
<dbReference type="PANTHER" id="PTHR31806">
    <property type="entry name" value="PURINE-CYTOSINE PERMEASE FCY2-RELATED"/>
    <property type="match status" value="1"/>
</dbReference>
<gene>
    <name evidence="10" type="ORF">E1809_21135</name>
</gene>
<dbReference type="PIRSF" id="PIRSF002744">
    <property type="entry name" value="Pur-cyt_permease"/>
    <property type="match status" value="1"/>
</dbReference>
<feature type="transmembrane region" description="Helical" evidence="9">
    <location>
        <begin position="99"/>
        <end position="119"/>
    </location>
</feature>
<comment type="caution">
    <text evidence="10">The sequence shown here is derived from an EMBL/GenBank/DDBJ whole genome shotgun (WGS) entry which is preliminary data.</text>
</comment>
<feature type="transmembrane region" description="Helical" evidence="9">
    <location>
        <begin position="57"/>
        <end position="78"/>
    </location>
</feature>
<keyword evidence="3 7" id="KW-0813">Transport</keyword>
<evidence type="ECO:0000256" key="3">
    <source>
        <dbReference type="ARBA" id="ARBA00022448"/>
    </source>
</evidence>
<dbReference type="AlphaFoldDB" id="A0A4R5K8K3"/>
<dbReference type="GO" id="GO:0022857">
    <property type="term" value="F:transmembrane transporter activity"/>
    <property type="evidence" value="ECO:0007669"/>
    <property type="project" value="InterPro"/>
</dbReference>
<dbReference type="PANTHER" id="PTHR31806:SF1">
    <property type="entry name" value="PURINE-CYTOSINE PERMEASE FCY2-RELATED"/>
    <property type="match status" value="1"/>
</dbReference>
<dbReference type="InterPro" id="IPR026030">
    <property type="entry name" value="Pur-cyt_permease_Fcy2/21/22"/>
</dbReference>
<dbReference type="RefSeq" id="WP_133206227.1">
    <property type="nucleotide sequence ID" value="NZ_SMRU01000031.1"/>
</dbReference>
<evidence type="ECO:0000256" key="4">
    <source>
        <dbReference type="ARBA" id="ARBA00022692"/>
    </source>
</evidence>
<evidence type="ECO:0000256" key="8">
    <source>
        <dbReference type="SAM" id="MobiDB-lite"/>
    </source>
</evidence>
<evidence type="ECO:0000256" key="7">
    <source>
        <dbReference type="PIRNR" id="PIRNR002744"/>
    </source>
</evidence>
<dbReference type="Proteomes" id="UP000295511">
    <property type="component" value="Unassembled WGS sequence"/>
</dbReference>
<comment type="subcellular location">
    <subcellularLocation>
        <location evidence="1">Membrane</location>
        <topology evidence="1">Multi-pass membrane protein</topology>
    </subcellularLocation>
</comment>
<feature type="transmembrane region" description="Helical" evidence="9">
    <location>
        <begin position="192"/>
        <end position="213"/>
    </location>
</feature>
<evidence type="ECO:0000256" key="6">
    <source>
        <dbReference type="ARBA" id="ARBA00023136"/>
    </source>
</evidence>
<sequence>MEQRESIVESRSFDHVPEQERHGTVRTQVQFWFMVNATLITLFTGAVGPAMGLGLTWTLLAVVVGSVFGTLFQAFHGAQGPHMGLPQMIQSRVQFGSRGAVLPLAAVTIVQLGFAIFLIQTASSSLAAITVDQTTTFDVVIGAAAVVLAVVGYRLLLRVEKVASFVTLANLALLTVAALVVLPIGSLLGNSAFVPVAFLAQFGAAAMYQIAIAPMVSDYTRYLPFKTSGRAVSAAVFGGTLLSAVWLEALGAALALASPQGADLIAAIRDMGDKFGFGLGTASMAVAVVSCLITCSLSFYSGSVSLLSAFEAFRPLKSSGAVRAITLAGAGVVVIAATLFLPADFLPAFNAFLSILGYFLIPWTAVNLTDYYVVRRGVYSISDIMRSDGGIYGRWGVPGMISYALGFLAMIPFFSTSIYTGPVAAALGGADISFAVGLAVASGSYLLFMRRRDFTEEFDAVRAAPLNTLDEPPLPASAPTQPMEGNLSA</sequence>
<feature type="transmembrane region" description="Helical" evidence="9">
    <location>
        <begin position="355"/>
        <end position="374"/>
    </location>
</feature>
<dbReference type="EMBL" id="SMRU01000031">
    <property type="protein sequence ID" value="TDF91269.1"/>
    <property type="molecule type" value="Genomic_DNA"/>
</dbReference>
<organism evidence="10 11">
    <name type="scientific">Arthrobacter terricola</name>
    <dbReference type="NCBI Taxonomy" id="2547396"/>
    <lineage>
        <taxon>Bacteria</taxon>
        <taxon>Bacillati</taxon>
        <taxon>Actinomycetota</taxon>
        <taxon>Actinomycetes</taxon>
        <taxon>Micrococcales</taxon>
        <taxon>Micrococcaceae</taxon>
        <taxon>Arthrobacter</taxon>
    </lineage>
</organism>
<evidence type="ECO:0000256" key="9">
    <source>
        <dbReference type="SAM" id="Phobius"/>
    </source>
</evidence>
<dbReference type="InterPro" id="IPR001248">
    <property type="entry name" value="Pur-cyt_permease"/>
</dbReference>
<keyword evidence="5 9" id="KW-1133">Transmembrane helix</keyword>
<feature type="transmembrane region" description="Helical" evidence="9">
    <location>
        <begin position="395"/>
        <end position="414"/>
    </location>
</feature>
<dbReference type="GO" id="GO:0005886">
    <property type="term" value="C:plasma membrane"/>
    <property type="evidence" value="ECO:0007669"/>
    <property type="project" value="TreeGrafter"/>
</dbReference>